<dbReference type="Gene3D" id="3.30.1360.120">
    <property type="entry name" value="Probable tRNA modification gtpase trme, domain 1"/>
    <property type="match status" value="1"/>
</dbReference>
<dbReference type="Gene3D" id="3.50.50.60">
    <property type="entry name" value="FAD/NAD(P)-binding domain"/>
    <property type="match status" value="1"/>
</dbReference>
<dbReference type="Gene3D" id="2.40.30.110">
    <property type="entry name" value="Aminomethyltransferase beta-barrel domains"/>
    <property type="match status" value="1"/>
</dbReference>
<dbReference type="SUPFAM" id="SSF54373">
    <property type="entry name" value="FAD-linked reductases, C-terminal domain"/>
    <property type="match status" value="1"/>
</dbReference>
<dbReference type="SUPFAM" id="SSF103025">
    <property type="entry name" value="Folate-binding domain"/>
    <property type="match status" value="1"/>
</dbReference>
<comment type="similarity">
    <text evidence="1">Belongs to the GcvT family.</text>
</comment>
<feature type="transmembrane region" description="Helical" evidence="2">
    <location>
        <begin position="7"/>
        <end position="25"/>
    </location>
</feature>
<dbReference type="Pfam" id="PF01266">
    <property type="entry name" value="DAO"/>
    <property type="match status" value="1"/>
</dbReference>
<dbReference type="Gene3D" id="3.30.70.1400">
    <property type="entry name" value="Aminomethyltransferase beta-barrel domains"/>
    <property type="match status" value="1"/>
</dbReference>
<dbReference type="PROSITE" id="PS51257">
    <property type="entry name" value="PROKAR_LIPOPROTEIN"/>
    <property type="match status" value="1"/>
</dbReference>
<dbReference type="InterPro" id="IPR029043">
    <property type="entry name" value="GcvT/YgfZ_C"/>
</dbReference>
<dbReference type="Gene3D" id="3.30.9.10">
    <property type="entry name" value="D-Amino Acid Oxidase, subunit A, domain 2"/>
    <property type="match status" value="1"/>
</dbReference>
<keyword evidence="7" id="KW-0560">Oxidoreductase</keyword>
<dbReference type="Pfam" id="PF16350">
    <property type="entry name" value="FAO_M"/>
    <property type="match status" value="1"/>
</dbReference>
<accession>A0A3B0TUY4</accession>
<dbReference type="EC" id="1.5.8.3" evidence="7"/>
<reference evidence="7" key="1">
    <citation type="submission" date="2018-06" db="EMBL/GenBank/DDBJ databases">
        <authorList>
            <person name="Zhirakovskaya E."/>
        </authorList>
    </citation>
    <scope>NUCLEOTIDE SEQUENCE</scope>
</reference>
<dbReference type="PANTHER" id="PTHR43757:SF2">
    <property type="entry name" value="AMINOMETHYLTRANSFERASE, MITOCHONDRIAL"/>
    <property type="match status" value="1"/>
</dbReference>
<sequence length="802" mass="86680">MIPSQARIVIVGAGVIGCAIAYHLARAGARDVLVLEKSRITHGATWHAAGLVGQLRTKRNLTLMMQSSVALMGELGAQTGQETGWRQTGSLRVAASEDRWAELKRTATTARSFGFELELLSASEAQNLFPHMSTDGVAGAAYVPTDGYIDPYSYTMALAAGARANGVTIKEGVQVTALKTAKGRVVAVETDKGPIACETVVNAAGLWARQLGAMAGVDLATGVVEHQYCVTDKSKNFSSELPTFRDPDANFYLKPEVGGFAIGGWEDGAPYVGEKRLPFAFGRELFDGNFDRFENIILPAAERLPVLNEVGIQTLINGPIPVSADGEPLLGPVPGLENFFVACGFTAGIAASGGAGLAMANWILEGDPGMDLWPFDVRRFGPHHGGGRYLADRTPEVYGHYYKIHWPGLEMTTARRLRRSPLYEILKGRGAVYGSKFGWERPNFFHPDSAAQPPQSFGREGWEATVAREHRAIRENVALIDQSSFAKFEVSGPGALAFLQRLAANDLDRPPGRVTYTQMCNEKGGIEADLTITRLEEDRFYIVTGSGFGVRDGGWMRRHMPDDGSVTLSEVTSAYAVINLCGPRSREVLGRAADTEVSNAALPFASARWITIGYAPVLAIRITYVGELGWELHIGTEYAAHVYEALRHAGRDFDIADAGYRAIDSLRLEKRYLYWSADIGPDTSPYEAGLEAFVKMDASDFIGSEALGRIAVTGVTRKLCCFTVQNTKALHGGEAIIHQGRTIGATTSGGYGWTAQKGIALGYVPAELAGQQGFEIDAYGVRHRAERIDGCIYDPARAKIKG</sequence>
<evidence type="ECO:0000256" key="2">
    <source>
        <dbReference type="SAM" id="Phobius"/>
    </source>
</evidence>
<feature type="domain" description="GCVT N-terminal" evidence="4">
    <location>
        <begin position="422"/>
        <end position="697"/>
    </location>
</feature>
<dbReference type="InterPro" id="IPR036188">
    <property type="entry name" value="FAD/NAD-bd_sf"/>
</dbReference>
<keyword evidence="2" id="KW-1133">Transmembrane helix</keyword>
<evidence type="ECO:0000259" key="5">
    <source>
        <dbReference type="Pfam" id="PF08669"/>
    </source>
</evidence>
<dbReference type="AlphaFoldDB" id="A0A3B0TUY4"/>
<feature type="domain" description="FAD dependent oxidoreductase" evidence="3">
    <location>
        <begin position="7"/>
        <end position="362"/>
    </location>
</feature>
<gene>
    <name evidence="7" type="ORF">MNBD_ALPHA09-131</name>
</gene>
<dbReference type="SUPFAM" id="SSF51905">
    <property type="entry name" value="FAD/NAD(P)-binding domain"/>
    <property type="match status" value="1"/>
</dbReference>
<protein>
    <submittedName>
        <fullName evidence="7">Sarcosine dehydrogenase</fullName>
        <ecNumber evidence="7">1.5.8.3</ecNumber>
    </submittedName>
</protein>
<dbReference type="InterPro" id="IPR032503">
    <property type="entry name" value="FAO_M"/>
</dbReference>
<dbReference type="Pfam" id="PF08669">
    <property type="entry name" value="GCV_T_C"/>
    <property type="match status" value="1"/>
</dbReference>
<evidence type="ECO:0000256" key="1">
    <source>
        <dbReference type="ARBA" id="ARBA00008609"/>
    </source>
</evidence>
<evidence type="ECO:0000259" key="3">
    <source>
        <dbReference type="Pfam" id="PF01266"/>
    </source>
</evidence>
<dbReference type="SUPFAM" id="SSF101790">
    <property type="entry name" value="Aminomethyltransferase beta-barrel domain"/>
    <property type="match status" value="1"/>
</dbReference>
<feature type="domain" description="Aminomethyltransferase C-terminal" evidence="5">
    <location>
        <begin position="717"/>
        <end position="794"/>
    </location>
</feature>
<dbReference type="InterPro" id="IPR006222">
    <property type="entry name" value="GCVT_N"/>
</dbReference>
<organism evidence="7">
    <name type="scientific">hydrothermal vent metagenome</name>
    <dbReference type="NCBI Taxonomy" id="652676"/>
    <lineage>
        <taxon>unclassified sequences</taxon>
        <taxon>metagenomes</taxon>
        <taxon>ecological metagenomes</taxon>
    </lineage>
</organism>
<dbReference type="EMBL" id="UOEM01000043">
    <property type="protein sequence ID" value="VAW12394.1"/>
    <property type="molecule type" value="Genomic_DNA"/>
</dbReference>
<dbReference type="InterPro" id="IPR006076">
    <property type="entry name" value="FAD-dep_OxRdtase"/>
</dbReference>
<name>A0A3B0TUY4_9ZZZZ</name>
<evidence type="ECO:0000259" key="4">
    <source>
        <dbReference type="Pfam" id="PF01571"/>
    </source>
</evidence>
<dbReference type="GO" id="GO:0005739">
    <property type="term" value="C:mitochondrion"/>
    <property type="evidence" value="ECO:0007669"/>
    <property type="project" value="TreeGrafter"/>
</dbReference>
<keyword evidence="2" id="KW-0472">Membrane</keyword>
<evidence type="ECO:0000313" key="7">
    <source>
        <dbReference type="EMBL" id="VAW12394.1"/>
    </source>
</evidence>
<dbReference type="InterPro" id="IPR013977">
    <property type="entry name" value="GcvT_C"/>
</dbReference>
<evidence type="ECO:0000259" key="6">
    <source>
        <dbReference type="Pfam" id="PF16350"/>
    </source>
</evidence>
<dbReference type="InterPro" id="IPR027266">
    <property type="entry name" value="TrmE/GcvT-like"/>
</dbReference>
<dbReference type="InterPro" id="IPR028896">
    <property type="entry name" value="GcvT/YgfZ/DmdA"/>
</dbReference>
<keyword evidence="2" id="KW-0812">Transmembrane</keyword>
<dbReference type="PANTHER" id="PTHR43757">
    <property type="entry name" value="AMINOMETHYLTRANSFERASE"/>
    <property type="match status" value="1"/>
</dbReference>
<proteinExistence type="inferred from homology"/>
<feature type="domain" description="FAD dependent oxidoreductase central" evidence="6">
    <location>
        <begin position="365"/>
        <end position="420"/>
    </location>
</feature>
<dbReference type="Pfam" id="PF01571">
    <property type="entry name" value="GCV_T"/>
    <property type="match status" value="1"/>
</dbReference>
<dbReference type="GO" id="GO:0008480">
    <property type="term" value="F:sarcosine dehydrogenase activity"/>
    <property type="evidence" value="ECO:0007669"/>
    <property type="project" value="UniProtKB-EC"/>
</dbReference>